<feature type="region of interest" description="Disordered" evidence="1">
    <location>
        <begin position="220"/>
        <end position="255"/>
    </location>
</feature>
<dbReference type="Proteomes" id="UP000268094">
    <property type="component" value="Unassembled WGS sequence"/>
</dbReference>
<accession>A0A3A8IU68</accession>
<evidence type="ECO:0000313" key="3">
    <source>
        <dbReference type="Proteomes" id="UP000268094"/>
    </source>
</evidence>
<evidence type="ECO:0000256" key="1">
    <source>
        <dbReference type="SAM" id="MobiDB-lite"/>
    </source>
</evidence>
<gene>
    <name evidence="2" type="ORF">D7V88_26995</name>
</gene>
<dbReference type="AlphaFoldDB" id="A0A3A8IU68"/>
<feature type="compositionally biased region" description="Pro residues" evidence="1">
    <location>
        <begin position="235"/>
        <end position="250"/>
    </location>
</feature>
<organism evidence="2 3">
    <name type="scientific">Corallococcus terminator</name>
    <dbReference type="NCBI Taxonomy" id="2316733"/>
    <lineage>
        <taxon>Bacteria</taxon>
        <taxon>Pseudomonadati</taxon>
        <taxon>Myxococcota</taxon>
        <taxon>Myxococcia</taxon>
        <taxon>Myxococcales</taxon>
        <taxon>Cystobacterineae</taxon>
        <taxon>Myxococcaceae</taxon>
        <taxon>Corallococcus</taxon>
    </lineage>
</organism>
<sequence length="272" mass="28648">MTRGAPQAEAVGDWVPPLRARRHLAWVLALARWVKGWAERVLAEHAAALAKATVVLGGARVRSMPVREPDVTLLPVAVPAPLWPPRLEVSSAAPPAPPVTSEALRRLSEPLDPDAPTPRLNTLRCVPMADGASPFDLEPEEGTPPRAPPGVPFGFDPDDLLPAEPGAVVALAPDPAALLQAAARSLPDMTAHPAASLHEAPAASAPRPLQAVPALPRDPARELLALIRESEGTPTQPPVPWLEAPPPPPAGSADAQEVLRQCERLELEKPGQ</sequence>
<keyword evidence="3" id="KW-1185">Reference proteome</keyword>
<reference evidence="3" key="1">
    <citation type="submission" date="2018-09" db="EMBL/GenBank/DDBJ databases">
        <authorList>
            <person name="Livingstone P.G."/>
            <person name="Whitworth D.E."/>
        </authorList>
    </citation>
    <scope>NUCLEOTIDE SEQUENCE [LARGE SCALE GENOMIC DNA]</scope>
    <source>
        <strain evidence="3">CA054A</strain>
    </source>
</reference>
<comment type="caution">
    <text evidence="2">The sequence shown here is derived from an EMBL/GenBank/DDBJ whole genome shotgun (WGS) entry which is preliminary data.</text>
</comment>
<dbReference type="OrthoDB" id="5517378at2"/>
<proteinExistence type="predicted"/>
<dbReference type="EMBL" id="RAVZ01000219">
    <property type="protein sequence ID" value="RKG80883.1"/>
    <property type="molecule type" value="Genomic_DNA"/>
</dbReference>
<dbReference type="RefSeq" id="WP_120543501.1">
    <property type="nucleotide sequence ID" value="NZ_RAVZ01000219.1"/>
</dbReference>
<evidence type="ECO:0000313" key="2">
    <source>
        <dbReference type="EMBL" id="RKG80883.1"/>
    </source>
</evidence>
<name>A0A3A8IU68_9BACT</name>
<protein>
    <submittedName>
        <fullName evidence="2">Uncharacterized protein</fullName>
    </submittedName>
</protein>